<protein>
    <submittedName>
        <fullName evidence="2">Uncharacterized protein</fullName>
    </submittedName>
</protein>
<evidence type="ECO:0000256" key="1">
    <source>
        <dbReference type="SAM" id="MobiDB-lite"/>
    </source>
</evidence>
<keyword evidence="3" id="KW-1185">Reference proteome</keyword>
<evidence type="ECO:0000313" key="3">
    <source>
        <dbReference type="Proteomes" id="UP000617531"/>
    </source>
</evidence>
<reference evidence="2" key="1">
    <citation type="journal article" date="2014" name="Int. J. Syst. Evol. Microbiol.">
        <title>Complete genome sequence of Corynebacterium casei LMG S-19264T (=DSM 44701T), isolated from a smear-ripened cheese.</title>
        <authorList>
            <consortium name="US DOE Joint Genome Institute (JGI-PGF)"/>
            <person name="Walter F."/>
            <person name="Albersmeier A."/>
            <person name="Kalinowski J."/>
            <person name="Ruckert C."/>
        </authorList>
    </citation>
    <scope>NUCLEOTIDE SEQUENCE</scope>
    <source>
        <strain evidence="2">CGMCC 1.16548</strain>
    </source>
</reference>
<dbReference type="Proteomes" id="UP000617531">
    <property type="component" value="Unassembled WGS sequence"/>
</dbReference>
<name>A0A8J3M3H5_9MICO</name>
<organism evidence="2 3">
    <name type="scientific">Pseudolysinimonas yzui</name>
    <dbReference type="NCBI Taxonomy" id="2708254"/>
    <lineage>
        <taxon>Bacteria</taxon>
        <taxon>Bacillati</taxon>
        <taxon>Actinomycetota</taxon>
        <taxon>Actinomycetes</taxon>
        <taxon>Micrococcales</taxon>
        <taxon>Microbacteriaceae</taxon>
        <taxon>Pseudolysinimonas</taxon>
    </lineage>
</organism>
<dbReference type="AlphaFoldDB" id="A0A8J3M3H5"/>
<feature type="region of interest" description="Disordered" evidence="1">
    <location>
        <begin position="19"/>
        <end position="52"/>
    </location>
</feature>
<reference evidence="2" key="2">
    <citation type="submission" date="2020-09" db="EMBL/GenBank/DDBJ databases">
        <authorList>
            <person name="Sun Q."/>
            <person name="Zhou Y."/>
        </authorList>
    </citation>
    <scope>NUCLEOTIDE SEQUENCE</scope>
    <source>
        <strain evidence="2">CGMCC 1.16548</strain>
    </source>
</reference>
<evidence type="ECO:0000313" key="2">
    <source>
        <dbReference type="EMBL" id="GHF25682.1"/>
    </source>
</evidence>
<sequence>MRQREVGQVEQLVRGVAAGGGLLEHPPGYGFASTARSGAAEDDRDTDLRHGEVPFFGDATIDVPPLVDSSTIPRKVDVSTNADE</sequence>
<proteinExistence type="predicted"/>
<accession>A0A8J3M3H5</accession>
<dbReference type="EMBL" id="BNAI01000010">
    <property type="protein sequence ID" value="GHF25682.1"/>
    <property type="molecule type" value="Genomic_DNA"/>
</dbReference>
<comment type="caution">
    <text evidence="2">The sequence shown here is derived from an EMBL/GenBank/DDBJ whole genome shotgun (WGS) entry which is preliminary data.</text>
</comment>
<gene>
    <name evidence="2" type="ORF">GCM10011600_28350</name>
</gene>